<name>M1LZH8_9CLOT</name>
<keyword evidence="1" id="KW-1133">Transmembrane helix</keyword>
<evidence type="ECO:0000313" key="3">
    <source>
        <dbReference type="Proteomes" id="UP000011728"/>
    </source>
</evidence>
<evidence type="ECO:0000256" key="1">
    <source>
        <dbReference type="SAM" id="Phobius"/>
    </source>
</evidence>
<dbReference type="Proteomes" id="UP000011728">
    <property type="component" value="Chromosome"/>
</dbReference>
<reference evidence="2 3" key="1">
    <citation type="submission" date="2013-02" db="EMBL/GenBank/DDBJ databases">
        <title>Genome sequence of Clostridium saccharoperbutylacetonicum N1-4(HMT).</title>
        <authorList>
            <person name="Poehlein A."/>
            <person name="Daniel R."/>
        </authorList>
    </citation>
    <scope>NUCLEOTIDE SEQUENCE [LARGE SCALE GENOMIC DNA]</scope>
    <source>
        <strain evidence="3">N1-4(HMT)</strain>
    </source>
</reference>
<gene>
    <name evidence="2" type="ORF">Cspa_c49370</name>
</gene>
<accession>M1LZH8</accession>
<feature type="transmembrane region" description="Helical" evidence="1">
    <location>
        <begin position="250"/>
        <end position="269"/>
    </location>
</feature>
<dbReference type="RefSeq" id="WP_015394998.1">
    <property type="nucleotide sequence ID" value="NC_020291.1"/>
</dbReference>
<proteinExistence type="predicted"/>
<organism evidence="2 3">
    <name type="scientific">Clostridium saccharoperbutylacetonicum N1-4(HMT)</name>
    <dbReference type="NCBI Taxonomy" id="931276"/>
    <lineage>
        <taxon>Bacteria</taxon>
        <taxon>Bacillati</taxon>
        <taxon>Bacillota</taxon>
        <taxon>Clostridia</taxon>
        <taxon>Eubacteriales</taxon>
        <taxon>Clostridiaceae</taxon>
        <taxon>Clostridium</taxon>
    </lineage>
</organism>
<dbReference type="OrthoDB" id="2063122at2"/>
<dbReference type="EMBL" id="CP004121">
    <property type="protein sequence ID" value="AGF58690.1"/>
    <property type="molecule type" value="Genomic_DNA"/>
</dbReference>
<dbReference type="HOGENOM" id="CLU_1014527_0_0_9"/>
<dbReference type="eggNOG" id="ENOG5030FV1">
    <property type="taxonomic scope" value="Bacteria"/>
</dbReference>
<keyword evidence="1" id="KW-0812">Transmembrane</keyword>
<dbReference type="PATRIC" id="fig|931276.5.peg.4980"/>
<dbReference type="STRING" id="36745.CLSAP_47070"/>
<sequence length="270" mass="31762">MIICVNQVKSNRSNKFEIEVDGNLKYCVQVPWSSVRLGFGIRNIKKIKVINMEEEVSYTADYNVVENAPELMILCGDLFDNEQKVMKINILDKYSANCGSIYTKTNGFFDSKICVTSNDEMFLGYDVSKGNIQTISFYKEDVEIAQITKPLSVRENLDCYYIHILDEYSYIADILSFFVIYFDYVYYGHVDESVVMGKREVSFEYTFDKRKKFYNESWIREKFGEEEYKRFTDLLEYKYNVVKGDIKNRFIIVLFLFGVLAIKLISDYFS</sequence>
<evidence type="ECO:0000313" key="2">
    <source>
        <dbReference type="EMBL" id="AGF58690.1"/>
    </source>
</evidence>
<dbReference type="AlphaFoldDB" id="M1LZH8"/>
<dbReference type="KEGG" id="csr:Cspa_c49370"/>
<keyword evidence="1" id="KW-0472">Membrane</keyword>
<protein>
    <submittedName>
        <fullName evidence="2">Uncharacterized protein</fullName>
    </submittedName>
</protein>
<keyword evidence="3" id="KW-1185">Reference proteome</keyword>